<evidence type="ECO:0000313" key="2">
    <source>
        <dbReference type="EMBL" id="QHV63585.1"/>
    </source>
</evidence>
<name>A0AAE6W281_9BACT</name>
<reference evidence="2" key="1">
    <citation type="submission" date="2018-05" db="EMBL/GenBank/DDBJ databases">
        <title>Complete genome sequnece of Akkermansia muciniphila EB-AMDK-40.</title>
        <authorList>
            <person name="Nam Y.-D."/>
            <person name="Chung W.-H."/>
            <person name="Park Y.S."/>
            <person name="Kang J."/>
        </authorList>
    </citation>
    <scope>NUCLEOTIDE SEQUENCE</scope>
    <source>
        <strain evidence="2">EB-AMDK-40</strain>
    </source>
</reference>
<dbReference type="EMBL" id="CP029701">
    <property type="protein sequence ID" value="QHV63585.1"/>
    <property type="molecule type" value="Genomic_DNA"/>
</dbReference>
<sequence>MAHMDMPTNGIVPGCTAKRREGMIQGGQWNAWQKGCVRMRRHSHQIPSGSRIKVGIPGKSDPSGNEGRIMRIVPVMEAATYHRRHNAGQYLDQSGMPGQRQPRKPFHDIIIMRKRRMAFLNEKGIQPAPSILAGKIPGCYKVKQVPEMK</sequence>
<evidence type="ECO:0000256" key="1">
    <source>
        <dbReference type="SAM" id="MobiDB-lite"/>
    </source>
</evidence>
<protein>
    <submittedName>
        <fullName evidence="2">Uncharacterized protein</fullName>
    </submittedName>
</protein>
<proteinExistence type="predicted"/>
<evidence type="ECO:0000313" key="3">
    <source>
        <dbReference type="Proteomes" id="UP000642553"/>
    </source>
</evidence>
<organism evidence="2 3">
    <name type="scientific">Akkermansia massiliensis</name>
    <dbReference type="NCBI Taxonomy" id="2927224"/>
    <lineage>
        <taxon>Bacteria</taxon>
        <taxon>Pseudomonadati</taxon>
        <taxon>Verrucomicrobiota</taxon>
        <taxon>Verrucomicrobiia</taxon>
        <taxon>Verrucomicrobiales</taxon>
        <taxon>Akkermansiaceae</taxon>
        <taxon>Akkermansia</taxon>
    </lineage>
</organism>
<dbReference type="Proteomes" id="UP000642553">
    <property type="component" value="Chromosome"/>
</dbReference>
<accession>A0AAE6W281</accession>
<dbReference type="AlphaFoldDB" id="A0AAE6W281"/>
<gene>
    <name evidence="2" type="ORF">DMI76_09510</name>
</gene>
<feature type="region of interest" description="Disordered" evidence="1">
    <location>
        <begin position="43"/>
        <end position="66"/>
    </location>
</feature>